<dbReference type="AlphaFoldDB" id="F4R2Z0"/>
<organism evidence="2">
    <name type="scientific">Melampsora larici-populina (strain 98AG31 / pathotype 3-4-7)</name>
    <name type="common">Poplar leaf rust fungus</name>
    <dbReference type="NCBI Taxonomy" id="747676"/>
    <lineage>
        <taxon>Eukaryota</taxon>
        <taxon>Fungi</taxon>
        <taxon>Dikarya</taxon>
        <taxon>Basidiomycota</taxon>
        <taxon>Pucciniomycotina</taxon>
        <taxon>Pucciniomycetes</taxon>
        <taxon>Pucciniales</taxon>
        <taxon>Melampsoraceae</taxon>
        <taxon>Melampsora</taxon>
    </lineage>
</organism>
<dbReference type="VEuPathDB" id="FungiDB:MELLADRAFT_87237"/>
<accession>F4R2Z0</accession>
<keyword evidence="2" id="KW-1185">Reference proteome</keyword>
<dbReference type="HOGENOM" id="CLU_891598_0_0_1"/>
<dbReference type="RefSeq" id="XP_007403842.1">
    <property type="nucleotide sequence ID" value="XM_007403780.1"/>
</dbReference>
<dbReference type="InParanoid" id="F4R2Z0"/>
<gene>
    <name evidence="1" type="ORF">MELLADRAFT_87237</name>
</gene>
<dbReference type="EMBL" id="GL883090">
    <property type="protein sequence ID" value="EGG12904.1"/>
    <property type="molecule type" value="Genomic_DNA"/>
</dbReference>
<proteinExistence type="predicted"/>
<dbReference type="GeneID" id="18934440"/>
<name>F4R2Z0_MELLP</name>
<evidence type="ECO:0008006" key="3">
    <source>
        <dbReference type="Google" id="ProtNLM"/>
    </source>
</evidence>
<evidence type="ECO:0000313" key="2">
    <source>
        <dbReference type="Proteomes" id="UP000001072"/>
    </source>
</evidence>
<evidence type="ECO:0000313" key="1">
    <source>
        <dbReference type="EMBL" id="EGG12904.1"/>
    </source>
</evidence>
<dbReference type="KEGG" id="mlr:MELLADRAFT_87237"/>
<dbReference type="STRING" id="747676.F4R2Z0"/>
<dbReference type="Proteomes" id="UP000001072">
    <property type="component" value="Unassembled WGS sequence"/>
</dbReference>
<protein>
    <recommendedName>
        <fullName evidence="3">FAR1 domain-containing protein</fullName>
    </recommendedName>
</protein>
<reference evidence="2" key="1">
    <citation type="journal article" date="2011" name="Proc. Natl. Acad. Sci. U.S.A.">
        <title>Obligate biotrophy features unraveled by the genomic analysis of rust fungi.</title>
        <authorList>
            <person name="Duplessis S."/>
            <person name="Cuomo C.A."/>
            <person name="Lin Y.-C."/>
            <person name="Aerts A."/>
            <person name="Tisserant E."/>
            <person name="Veneault-Fourrey C."/>
            <person name="Joly D.L."/>
            <person name="Hacquard S."/>
            <person name="Amselem J."/>
            <person name="Cantarel B.L."/>
            <person name="Chiu R."/>
            <person name="Coutinho P.M."/>
            <person name="Feau N."/>
            <person name="Field M."/>
            <person name="Frey P."/>
            <person name="Gelhaye E."/>
            <person name="Goldberg J."/>
            <person name="Grabherr M.G."/>
            <person name="Kodira C.D."/>
            <person name="Kohler A."/>
            <person name="Kuees U."/>
            <person name="Lindquist E.A."/>
            <person name="Lucas S.M."/>
            <person name="Mago R."/>
            <person name="Mauceli E."/>
            <person name="Morin E."/>
            <person name="Murat C."/>
            <person name="Pangilinan J.L."/>
            <person name="Park R."/>
            <person name="Pearson M."/>
            <person name="Quesneville H."/>
            <person name="Rouhier N."/>
            <person name="Sakthikumar S."/>
            <person name="Salamov A.A."/>
            <person name="Schmutz J."/>
            <person name="Selles B."/>
            <person name="Shapiro H."/>
            <person name="Tanguay P."/>
            <person name="Tuskan G.A."/>
            <person name="Henrissat B."/>
            <person name="Van de Peer Y."/>
            <person name="Rouze P."/>
            <person name="Ellis J.G."/>
            <person name="Dodds P.N."/>
            <person name="Schein J.E."/>
            <person name="Zhong S."/>
            <person name="Hamelin R.C."/>
            <person name="Grigoriev I.V."/>
            <person name="Szabo L.J."/>
            <person name="Martin F."/>
        </authorList>
    </citation>
    <scope>NUCLEOTIDE SEQUENCE [LARGE SCALE GENOMIC DNA]</scope>
    <source>
        <strain evidence="2">98AG31 / pathotype 3-4-7</strain>
    </source>
</reference>
<sequence length="312" mass="34523">MEPVTLYTDIPAPPPISLPGQQSSMKQCLKEFAPHHGYLISIGPLDIKKNIYKYRCHRSGLPELAKDPSKGSKSLKINCPFDLKVTFKNGLWMLSHVNINHNHPPNFDLRPPQHPTPPIKISEDIKTVNNSQSAVDKDQIVTQVDTFLSLIGPRIKSLSAEQQKEVVLQIDKLLTRVVDIESVPVITNPIPMAPIQLPISQPQDVLVEALAPTNQICTVVELEPQEKTKPLAAKSNSYNYTSQLNNTAEAATKNVQLGPDENADTMLIPDPTGIALTPPQQAHMSEPTTDTVNSSIHTVKMYGCFQTPYRHL</sequence>